<keyword evidence="3" id="KW-0813">Transport</keyword>
<dbReference type="GO" id="GO:0055070">
    <property type="term" value="P:copper ion homeostasis"/>
    <property type="evidence" value="ECO:0007669"/>
    <property type="project" value="TreeGrafter"/>
</dbReference>
<dbReference type="NCBIfam" id="TIGR01511">
    <property type="entry name" value="ATPase-IB1_Cu"/>
    <property type="match status" value="1"/>
</dbReference>
<dbReference type="SFLD" id="SFLDF00027">
    <property type="entry name" value="p-type_atpase"/>
    <property type="match status" value="1"/>
</dbReference>
<dbReference type="Gene3D" id="3.40.1110.10">
    <property type="entry name" value="Calcium-transporting ATPase, cytoplasmic domain N"/>
    <property type="match status" value="1"/>
</dbReference>
<feature type="transmembrane region" description="Helical" evidence="15">
    <location>
        <begin position="187"/>
        <end position="206"/>
    </location>
</feature>
<evidence type="ECO:0000256" key="6">
    <source>
        <dbReference type="ARBA" id="ARBA00022692"/>
    </source>
</evidence>
<dbReference type="InterPro" id="IPR023214">
    <property type="entry name" value="HAD_sf"/>
</dbReference>
<dbReference type="Gene3D" id="2.70.150.10">
    <property type="entry name" value="Calcium-transporting ATPase, cytoplasmic transduction domain A"/>
    <property type="match status" value="1"/>
</dbReference>
<dbReference type="Pfam" id="PF00403">
    <property type="entry name" value="HMA"/>
    <property type="match status" value="1"/>
</dbReference>
<dbReference type="InterPro" id="IPR001757">
    <property type="entry name" value="P_typ_ATPase"/>
</dbReference>
<dbReference type="EMBL" id="CP008956">
    <property type="protein sequence ID" value="QJQ02073.1"/>
    <property type="molecule type" value="Genomic_DNA"/>
</dbReference>
<gene>
    <name evidence="17" type="ORF">C798_18105</name>
</gene>
<dbReference type="InterPro" id="IPR036412">
    <property type="entry name" value="HAD-like_sf"/>
</dbReference>
<dbReference type="InterPro" id="IPR023299">
    <property type="entry name" value="ATPase_P-typ_cyto_dom_N"/>
</dbReference>
<feature type="transmembrane region" description="Helical" evidence="15">
    <location>
        <begin position="435"/>
        <end position="457"/>
    </location>
</feature>
<dbReference type="SUPFAM" id="SSF81653">
    <property type="entry name" value="Calcium ATPase, transduction domain A"/>
    <property type="match status" value="1"/>
</dbReference>
<name>A0A6M3ZUX8_9BURK</name>
<feature type="transmembrane region" description="Helical" evidence="15">
    <location>
        <begin position="771"/>
        <end position="787"/>
    </location>
</feature>
<dbReference type="RefSeq" id="WP_017451541.1">
    <property type="nucleotide sequence ID" value="NZ_CP008956.1"/>
</dbReference>
<keyword evidence="9 15" id="KW-0067">ATP-binding</keyword>
<dbReference type="NCBIfam" id="TIGR01494">
    <property type="entry name" value="ATPase_P-type"/>
    <property type="match status" value="1"/>
</dbReference>
<dbReference type="Proteomes" id="UP000501648">
    <property type="component" value="Chromosome"/>
</dbReference>
<dbReference type="InterPro" id="IPR036163">
    <property type="entry name" value="HMA_dom_sf"/>
</dbReference>
<dbReference type="GO" id="GO:0043682">
    <property type="term" value="F:P-type divalent copper transporter activity"/>
    <property type="evidence" value="ECO:0007669"/>
    <property type="project" value="TreeGrafter"/>
</dbReference>
<evidence type="ECO:0000256" key="2">
    <source>
        <dbReference type="ARBA" id="ARBA00006024"/>
    </source>
</evidence>
<evidence type="ECO:0000256" key="15">
    <source>
        <dbReference type="RuleBase" id="RU362081"/>
    </source>
</evidence>
<dbReference type="Pfam" id="PF12156">
    <property type="entry name" value="ATPase-cat_bd"/>
    <property type="match status" value="1"/>
</dbReference>
<keyword evidence="12 15" id="KW-1133">Transmembrane helix</keyword>
<feature type="transmembrane region" description="Helical" evidence="15">
    <location>
        <begin position="218"/>
        <end position="243"/>
    </location>
</feature>
<feature type="transmembrane region" description="Helical" evidence="15">
    <location>
        <begin position="279"/>
        <end position="297"/>
    </location>
</feature>
<evidence type="ECO:0000256" key="9">
    <source>
        <dbReference type="ARBA" id="ARBA00022840"/>
    </source>
</evidence>
<evidence type="ECO:0000256" key="8">
    <source>
        <dbReference type="ARBA" id="ARBA00022741"/>
    </source>
</evidence>
<dbReference type="Pfam" id="PF00122">
    <property type="entry name" value="E1-E2_ATPase"/>
    <property type="match status" value="1"/>
</dbReference>
<keyword evidence="11" id="KW-1278">Translocase</keyword>
<evidence type="ECO:0000256" key="1">
    <source>
        <dbReference type="ARBA" id="ARBA00004651"/>
    </source>
</evidence>
<evidence type="ECO:0000256" key="14">
    <source>
        <dbReference type="ARBA" id="ARBA00023136"/>
    </source>
</evidence>
<dbReference type="InterPro" id="IPR018303">
    <property type="entry name" value="ATPase_P-typ_P_site"/>
</dbReference>
<keyword evidence="4 15" id="KW-1003">Cell membrane</keyword>
<keyword evidence="14 15" id="KW-0472">Membrane</keyword>
<dbReference type="CDD" id="cd02079">
    <property type="entry name" value="P-type_ATPase_HM"/>
    <property type="match status" value="1"/>
</dbReference>
<dbReference type="NCBIfam" id="TIGR01525">
    <property type="entry name" value="ATPase-IB_hvy"/>
    <property type="match status" value="1"/>
</dbReference>
<keyword evidence="13" id="KW-0406">Ion transport</keyword>
<evidence type="ECO:0000256" key="5">
    <source>
        <dbReference type="ARBA" id="ARBA00022553"/>
    </source>
</evidence>
<evidence type="ECO:0000256" key="10">
    <source>
        <dbReference type="ARBA" id="ARBA00022842"/>
    </source>
</evidence>
<dbReference type="InterPro" id="IPR059000">
    <property type="entry name" value="ATPase_P-type_domA"/>
</dbReference>
<evidence type="ECO:0000313" key="18">
    <source>
        <dbReference type="Proteomes" id="UP000501648"/>
    </source>
</evidence>
<comment type="subcellular location">
    <subcellularLocation>
        <location evidence="1">Cell membrane</location>
        <topology evidence="1">Multi-pass membrane protein</topology>
    </subcellularLocation>
</comment>
<keyword evidence="8 15" id="KW-0547">Nucleotide-binding</keyword>
<evidence type="ECO:0000256" key="13">
    <source>
        <dbReference type="ARBA" id="ARBA00023065"/>
    </source>
</evidence>
<dbReference type="Gene3D" id="3.30.70.100">
    <property type="match status" value="1"/>
</dbReference>
<dbReference type="AlphaFoldDB" id="A0A6M3ZUX8"/>
<dbReference type="PROSITE" id="PS00154">
    <property type="entry name" value="ATPASE_E1_E2"/>
    <property type="match status" value="1"/>
</dbReference>
<reference evidence="17 18" key="1">
    <citation type="journal article" date="2012" name="J. Bacteriol.">
        <title>Genome sequence of the pathogenic Herbaspirillum seropedicae strain Os34, isolated from rice roots.</title>
        <authorList>
            <person name="Ye W."/>
            <person name="Ye S."/>
            <person name="Liu J."/>
            <person name="Chang S."/>
            <person name="Chen M."/>
            <person name="Zhu B."/>
            <person name="Guo L."/>
            <person name="An Q."/>
        </authorList>
    </citation>
    <scope>NUCLEOTIDE SEQUENCE [LARGE SCALE GENOMIC DNA]</scope>
    <source>
        <strain evidence="17 18">Os34</strain>
    </source>
</reference>
<dbReference type="SFLD" id="SFLDS00003">
    <property type="entry name" value="Haloacid_Dehalogenase"/>
    <property type="match status" value="1"/>
</dbReference>
<evidence type="ECO:0000256" key="7">
    <source>
        <dbReference type="ARBA" id="ARBA00022723"/>
    </source>
</evidence>
<keyword evidence="6 15" id="KW-0812">Transmembrane</keyword>
<accession>A0A6M3ZUX8</accession>
<dbReference type="GO" id="GO:0005886">
    <property type="term" value="C:plasma membrane"/>
    <property type="evidence" value="ECO:0007669"/>
    <property type="project" value="UniProtKB-SubCell"/>
</dbReference>
<proteinExistence type="inferred from homology"/>
<dbReference type="CDD" id="cd00371">
    <property type="entry name" value="HMA"/>
    <property type="match status" value="1"/>
</dbReference>
<dbReference type="PRINTS" id="PR00119">
    <property type="entry name" value="CATATPASE"/>
</dbReference>
<dbReference type="PANTHER" id="PTHR43520">
    <property type="entry name" value="ATP7, ISOFORM B"/>
    <property type="match status" value="1"/>
</dbReference>
<keyword evidence="5" id="KW-0597">Phosphoprotein</keyword>
<dbReference type="InterPro" id="IPR021993">
    <property type="entry name" value="ATPase-cat-bd"/>
</dbReference>
<evidence type="ECO:0000256" key="11">
    <source>
        <dbReference type="ARBA" id="ARBA00022967"/>
    </source>
</evidence>
<dbReference type="InterPro" id="IPR023298">
    <property type="entry name" value="ATPase_P-typ_TM_dom_sf"/>
</dbReference>
<dbReference type="GO" id="GO:0016887">
    <property type="term" value="F:ATP hydrolysis activity"/>
    <property type="evidence" value="ECO:0007669"/>
    <property type="project" value="InterPro"/>
</dbReference>
<dbReference type="InterPro" id="IPR006121">
    <property type="entry name" value="HMA_dom"/>
</dbReference>
<feature type="transmembrane region" description="Helical" evidence="15">
    <location>
        <begin position="463"/>
        <end position="489"/>
    </location>
</feature>
<dbReference type="SUPFAM" id="SSF81665">
    <property type="entry name" value="Calcium ATPase, transmembrane domain M"/>
    <property type="match status" value="1"/>
</dbReference>
<dbReference type="PANTHER" id="PTHR43520:SF5">
    <property type="entry name" value="CATION-TRANSPORTING P-TYPE ATPASE-RELATED"/>
    <property type="match status" value="1"/>
</dbReference>
<dbReference type="InterPro" id="IPR044492">
    <property type="entry name" value="P_typ_ATPase_HD_dom"/>
</dbReference>
<dbReference type="InterPro" id="IPR008250">
    <property type="entry name" value="ATPase_P-typ_transduc_dom_A_sf"/>
</dbReference>
<dbReference type="PROSITE" id="PS50846">
    <property type="entry name" value="HMA_2"/>
    <property type="match status" value="1"/>
</dbReference>
<dbReference type="SFLD" id="SFLDG00002">
    <property type="entry name" value="C1.7:_P-type_atpase_like"/>
    <property type="match status" value="1"/>
</dbReference>
<evidence type="ECO:0000313" key="17">
    <source>
        <dbReference type="EMBL" id="QJQ02073.1"/>
    </source>
</evidence>
<feature type="transmembrane region" description="Helical" evidence="15">
    <location>
        <begin position="255"/>
        <end position="273"/>
    </location>
</feature>
<dbReference type="GO" id="GO:0005524">
    <property type="term" value="F:ATP binding"/>
    <property type="evidence" value="ECO:0007669"/>
    <property type="project" value="UniProtKB-UniRule"/>
</dbReference>
<protein>
    <submittedName>
        <fullName evidence="17">Copper-translocating P-type ATPase</fullName>
    </submittedName>
</protein>
<evidence type="ECO:0000256" key="3">
    <source>
        <dbReference type="ARBA" id="ARBA00022448"/>
    </source>
</evidence>
<comment type="similarity">
    <text evidence="2 15">Belongs to the cation transport ATPase (P-type) (TC 3.A.3) family. Type IB subfamily.</text>
</comment>
<dbReference type="InterPro" id="IPR027256">
    <property type="entry name" value="P-typ_ATPase_IB"/>
</dbReference>
<feature type="domain" description="HMA" evidence="16">
    <location>
        <begin position="99"/>
        <end position="165"/>
    </location>
</feature>
<dbReference type="SUPFAM" id="SSF56784">
    <property type="entry name" value="HAD-like"/>
    <property type="match status" value="1"/>
</dbReference>
<dbReference type="SUPFAM" id="SSF55008">
    <property type="entry name" value="HMA, heavy metal-associated domain"/>
    <property type="match status" value="1"/>
</dbReference>
<evidence type="ECO:0000256" key="12">
    <source>
        <dbReference type="ARBA" id="ARBA00022989"/>
    </source>
</evidence>
<keyword evidence="10" id="KW-0460">Magnesium</keyword>
<evidence type="ECO:0000256" key="4">
    <source>
        <dbReference type="ARBA" id="ARBA00022475"/>
    </source>
</evidence>
<dbReference type="Pfam" id="PF00702">
    <property type="entry name" value="Hydrolase"/>
    <property type="match status" value="1"/>
</dbReference>
<dbReference type="Gene3D" id="3.40.50.1000">
    <property type="entry name" value="HAD superfamily/HAD-like"/>
    <property type="match status" value="1"/>
</dbReference>
<keyword evidence="7 15" id="KW-0479">Metal-binding</keyword>
<dbReference type="GO" id="GO:0005507">
    <property type="term" value="F:copper ion binding"/>
    <property type="evidence" value="ECO:0007669"/>
    <property type="project" value="TreeGrafter"/>
</dbReference>
<sequence>MSNEGSGEGSLCFHCGQPIPAGETWLLDIGGATRALCCVGCQSVARLIVDSGCEDFYLRRTVPSARVDPEQLLPPELALVDLPATTAVQTPHDQTDAAEELVLSIDGLRCAACVWLIEKYLARLPGVQMAELNVASARLHVRRDPALCPTSTLLRGLRGLGYTAYPFDPLRQGEQARRAGRRLFRQLFIAGLSMMQVMMYAVPAYMTHEGIDPDMMSLMRWASLFLTIPAVFYSALPFFTGAWAGLRARAPGMDLPVAIGIAAAFSGSAIATWRGEGEIWFDSVSMFIFLLLASRYLETAARRKSASALERMQQAFPASALLLPGYPQQRETTLVAAAQLQAGDVILARPGDTIAADACLLEGVAELDLALLSGESRPQTFQLGQEAPGGAVNLSQPVLLRVVRATRDSTLAAITRLAEQAGQGKPALAQWADIVASRFVVALLLLAGITFVVWHMIDPSRAWATAIAVLVVSCPCALSLATPSALAAATDRLLREGTLVVRGNVLETLQRADTIVFDKTGTLTQGRPQLAALWSTGPQQQALAMAAAMERGSLHPLAKALVEEAARREIAAIDVAQLGSVTGAGMQCVIDGVPHRIGSRHFVAEIAGSDLPSALNLPAAVGAGSVYLGSVNGWLARFDLADALRPDAVETVAAFRALGLRTILLSGDQPEVCAEVAAATGITEVIAGCTPERKLDMVRQLQQGGAVVAIVGDGINDAAMLRAGDVSFAMGKGAALAQVSADAVIMSDRLQAVAGCARMAQRTMRIVRQNLVWASVYNFLAIPAAAFGLLDPWMSAVGMSASSLLVVGNALRLSRASRSVTAVNAPAAAQPAALVGGA</sequence>
<evidence type="ECO:0000259" key="16">
    <source>
        <dbReference type="PROSITE" id="PS50846"/>
    </source>
</evidence>
<organism evidence="17 18">
    <name type="scientific">Herbaspirillum rubrisubalbicans Os34</name>
    <dbReference type="NCBI Taxonomy" id="1235827"/>
    <lineage>
        <taxon>Bacteria</taxon>
        <taxon>Pseudomonadati</taxon>
        <taxon>Pseudomonadota</taxon>
        <taxon>Betaproteobacteria</taxon>
        <taxon>Burkholderiales</taxon>
        <taxon>Oxalobacteraceae</taxon>
        <taxon>Herbaspirillum</taxon>
    </lineage>
</organism>